<evidence type="ECO:0000313" key="2">
    <source>
        <dbReference type="EMBL" id="MEL1244546.1"/>
    </source>
</evidence>
<gene>
    <name evidence="2" type="ORF">AAEO56_09760</name>
</gene>
<sequence length="151" mass="16963">MKKFKTLAALFLLTMAAITAQAQSKVVKEFVIDGKTYYGTKAIPEELLGLYQYEKTKAPIVDVKREGQGKFQPHDVPAYPTEFWVQTDAKGNIEKTTGVNNNYMIILIVLYGDNGESGWKGNKKGLYDRMQAVVAYDQGYAIILGERFKPL</sequence>
<evidence type="ECO:0000313" key="3">
    <source>
        <dbReference type="Proteomes" id="UP001464555"/>
    </source>
</evidence>
<reference evidence="2 3" key="1">
    <citation type="submission" date="2024-04" db="EMBL/GenBank/DDBJ databases">
        <title>Flavobacterium sp. DGU11 16S ribosomal RNA gene Genome sequencing and assembly.</title>
        <authorList>
            <person name="Park S."/>
        </authorList>
    </citation>
    <scope>NUCLEOTIDE SEQUENCE [LARGE SCALE GENOMIC DNA]</scope>
    <source>
        <strain evidence="2 3">DGU11</strain>
    </source>
</reference>
<organism evidence="2 3">
    <name type="scientific">Flavobacterium arundinis</name>
    <dbReference type="NCBI Taxonomy" id="3139143"/>
    <lineage>
        <taxon>Bacteria</taxon>
        <taxon>Pseudomonadati</taxon>
        <taxon>Bacteroidota</taxon>
        <taxon>Flavobacteriia</taxon>
        <taxon>Flavobacteriales</taxon>
        <taxon>Flavobacteriaceae</taxon>
        <taxon>Flavobacterium</taxon>
    </lineage>
</organism>
<feature type="signal peptide" evidence="1">
    <location>
        <begin position="1"/>
        <end position="22"/>
    </location>
</feature>
<proteinExistence type="predicted"/>
<comment type="caution">
    <text evidence="2">The sequence shown here is derived from an EMBL/GenBank/DDBJ whole genome shotgun (WGS) entry which is preliminary data.</text>
</comment>
<evidence type="ECO:0000256" key="1">
    <source>
        <dbReference type="SAM" id="SignalP"/>
    </source>
</evidence>
<dbReference type="RefSeq" id="WP_341696862.1">
    <property type="nucleotide sequence ID" value="NZ_JBBYHR010000004.1"/>
</dbReference>
<feature type="chain" id="PRO_5046985483" evidence="1">
    <location>
        <begin position="23"/>
        <end position="151"/>
    </location>
</feature>
<dbReference type="EMBL" id="JBBYHR010000004">
    <property type="protein sequence ID" value="MEL1244546.1"/>
    <property type="molecule type" value="Genomic_DNA"/>
</dbReference>
<keyword evidence="1" id="KW-0732">Signal</keyword>
<accession>A0ABU9HWK7</accession>
<protein>
    <submittedName>
        <fullName evidence="2">Uncharacterized protein</fullName>
    </submittedName>
</protein>
<name>A0ABU9HWK7_9FLAO</name>
<dbReference type="Proteomes" id="UP001464555">
    <property type="component" value="Unassembled WGS sequence"/>
</dbReference>
<keyword evidence="3" id="KW-1185">Reference proteome</keyword>